<organism evidence="2 3">
    <name type="scientific">Pleurodeles waltl</name>
    <name type="common">Iberian ribbed newt</name>
    <dbReference type="NCBI Taxonomy" id="8319"/>
    <lineage>
        <taxon>Eukaryota</taxon>
        <taxon>Metazoa</taxon>
        <taxon>Chordata</taxon>
        <taxon>Craniata</taxon>
        <taxon>Vertebrata</taxon>
        <taxon>Euteleostomi</taxon>
        <taxon>Amphibia</taxon>
        <taxon>Batrachia</taxon>
        <taxon>Caudata</taxon>
        <taxon>Salamandroidea</taxon>
        <taxon>Salamandridae</taxon>
        <taxon>Pleurodelinae</taxon>
        <taxon>Pleurodeles</taxon>
    </lineage>
</organism>
<dbReference type="AlphaFoldDB" id="A0AAV7NSJ6"/>
<proteinExistence type="predicted"/>
<comment type="caution">
    <text evidence="2">The sequence shown here is derived from an EMBL/GenBank/DDBJ whole genome shotgun (WGS) entry which is preliminary data.</text>
</comment>
<sequence length="132" mass="13628">MQEISSRQAEAHPAPAPVLSLQQSELPARCGVSASSLRSYRGRSAGDSGPGGPLQHSNTGKQRASLAGLGRVLHVLSPLSSLSAPEVGVAAVTMRTPSAVFLSLEGPSNSYITTPSTKETKTRGTLTFKACI</sequence>
<evidence type="ECO:0000313" key="2">
    <source>
        <dbReference type="EMBL" id="KAJ1117333.1"/>
    </source>
</evidence>
<feature type="region of interest" description="Disordered" evidence="1">
    <location>
        <begin position="1"/>
        <end position="23"/>
    </location>
</feature>
<reference evidence="2" key="1">
    <citation type="journal article" date="2022" name="bioRxiv">
        <title>Sequencing and chromosome-scale assembly of the giantPleurodeles waltlgenome.</title>
        <authorList>
            <person name="Brown T."/>
            <person name="Elewa A."/>
            <person name="Iarovenko S."/>
            <person name="Subramanian E."/>
            <person name="Araus A.J."/>
            <person name="Petzold A."/>
            <person name="Susuki M."/>
            <person name="Suzuki K.-i.T."/>
            <person name="Hayashi T."/>
            <person name="Toyoda A."/>
            <person name="Oliveira C."/>
            <person name="Osipova E."/>
            <person name="Leigh N.D."/>
            <person name="Simon A."/>
            <person name="Yun M.H."/>
        </authorList>
    </citation>
    <scope>NUCLEOTIDE SEQUENCE</scope>
    <source>
        <strain evidence="2">20211129_DDA</strain>
        <tissue evidence="2">Liver</tissue>
    </source>
</reference>
<accession>A0AAV7NSJ6</accession>
<feature type="region of interest" description="Disordered" evidence="1">
    <location>
        <begin position="37"/>
        <end position="63"/>
    </location>
</feature>
<evidence type="ECO:0000256" key="1">
    <source>
        <dbReference type="SAM" id="MobiDB-lite"/>
    </source>
</evidence>
<name>A0AAV7NSJ6_PLEWA</name>
<dbReference type="EMBL" id="JANPWB010000012">
    <property type="protein sequence ID" value="KAJ1117333.1"/>
    <property type="molecule type" value="Genomic_DNA"/>
</dbReference>
<dbReference type="Proteomes" id="UP001066276">
    <property type="component" value="Chromosome 8"/>
</dbReference>
<protein>
    <submittedName>
        <fullName evidence="2">Uncharacterized protein</fullName>
    </submittedName>
</protein>
<keyword evidence="3" id="KW-1185">Reference proteome</keyword>
<evidence type="ECO:0000313" key="3">
    <source>
        <dbReference type="Proteomes" id="UP001066276"/>
    </source>
</evidence>
<gene>
    <name evidence="2" type="ORF">NDU88_005533</name>
</gene>